<feature type="transmembrane region" description="Helical" evidence="5">
    <location>
        <begin position="159"/>
        <end position="177"/>
    </location>
</feature>
<organism evidence="7 8">
    <name type="scientific">Aliivibrio fischeri</name>
    <name type="common">Vibrio fischeri</name>
    <dbReference type="NCBI Taxonomy" id="668"/>
    <lineage>
        <taxon>Bacteria</taxon>
        <taxon>Pseudomonadati</taxon>
        <taxon>Pseudomonadota</taxon>
        <taxon>Gammaproteobacteria</taxon>
        <taxon>Vibrionales</taxon>
        <taxon>Vibrionaceae</taxon>
        <taxon>Aliivibrio</taxon>
    </lineage>
</organism>
<dbReference type="Proteomes" id="UP000321787">
    <property type="component" value="Unassembled WGS sequence"/>
</dbReference>
<dbReference type="InterPro" id="IPR050925">
    <property type="entry name" value="Rhomboid_protease_S54"/>
</dbReference>
<feature type="domain" description="Peptidase S54 rhomboid" evidence="6">
    <location>
        <begin position="34"/>
        <end position="171"/>
    </location>
</feature>
<evidence type="ECO:0000256" key="4">
    <source>
        <dbReference type="ARBA" id="ARBA00023136"/>
    </source>
</evidence>
<dbReference type="RefSeq" id="WP_063659331.1">
    <property type="nucleotide sequence ID" value="NZ_BJTZ01000003.1"/>
</dbReference>
<comment type="caution">
    <text evidence="7">The sequence shown here is derived from an EMBL/GenBank/DDBJ whole genome shotgun (WGS) entry which is preliminary data.</text>
</comment>
<proteinExistence type="predicted"/>
<dbReference type="InterPro" id="IPR022764">
    <property type="entry name" value="Peptidase_S54_rhomboid_dom"/>
</dbReference>
<dbReference type="PANTHER" id="PTHR43731:SF16">
    <property type="entry name" value="RHOMBOSORTASE"/>
    <property type="match status" value="1"/>
</dbReference>
<feature type="transmembrane region" description="Helical" evidence="5">
    <location>
        <begin position="126"/>
        <end position="153"/>
    </location>
</feature>
<name>A0A510UH87_ALIFS</name>
<dbReference type="InterPro" id="IPR035952">
    <property type="entry name" value="Rhomboid-like_sf"/>
</dbReference>
<sequence length="187" mass="20549">MFKLLLPILIGLGIAQFSMVSDILVWDRYLIEHGELWRIVTGNFTHTNLAHLMMNAAALVLFSYIFKELLTLKKLSILLFSISLLTGLALLFTPIQAYVGLSGVLHGLFVWAAIEDIKNKRQTGWLLLLGVIAKISWEHYFGASASTISLINAKVATEAHLFGAIAGGLLQIPALFLKTNKASDGLK</sequence>
<protein>
    <submittedName>
        <fullName evidence="7">Rhombosortase</fullName>
    </submittedName>
</protein>
<dbReference type="InterPro" id="IPR023826">
    <property type="entry name" value="Rhom-like_SP_proteobac"/>
</dbReference>
<reference evidence="7 8" key="1">
    <citation type="submission" date="2019-07" db="EMBL/GenBank/DDBJ databases">
        <title>Whole genome shotgun sequence of Aliivibrio fischeri NBRC 101058.</title>
        <authorList>
            <person name="Hosoyama A."/>
            <person name="Uohara A."/>
            <person name="Ohji S."/>
            <person name="Ichikawa N."/>
        </authorList>
    </citation>
    <scope>NUCLEOTIDE SEQUENCE [LARGE SCALE GENOMIC DNA]</scope>
    <source>
        <strain evidence="7 8">NBRC 101058</strain>
    </source>
</reference>
<evidence type="ECO:0000313" key="8">
    <source>
        <dbReference type="Proteomes" id="UP000321787"/>
    </source>
</evidence>
<evidence type="ECO:0000256" key="5">
    <source>
        <dbReference type="SAM" id="Phobius"/>
    </source>
</evidence>
<gene>
    <name evidence="7" type="ORF">AFI02nite_07270</name>
</gene>
<keyword evidence="3 5" id="KW-1133">Transmembrane helix</keyword>
<dbReference type="GO" id="GO:0016020">
    <property type="term" value="C:membrane"/>
    <property type="evidence" value="ECO:0007669"/>
    <property type="project" value="UniProtKB-SubCell"/>
</dbReference>
<dbReference type="Gene3D" id="1.20.1540.10">
    <property type="entry name" value="Rhomboid-like"/>
    <property type="match status" value="1"/>
</dbReference>
<accession>A0A510UH87</accession>
<evidence type="ECO:0000256" key="1">
    <source>
        <dbReference type="ARBA" id="ARBA00004141"/>
    </source>
</evidence>
<dbReference type="PANTHER" id="PTHR43731">
    <property type="entry name" value="RHOMBOID PROTEASE"/>
    <property type="match status" value="1"/>
</dbReference>
<evidence type="ECO:0000259" key="6">
    <source>
        <dbReference type="Pfam" id="PF01694"/>
    </source>
</evidence>
<dbReference type="AlphaFoldDB" id="A0A510UH87"/>
<evidence type="ECO:0000256" key="3">
    <source>
        <dbReference type="ARBA" id="ARBA00022989"/>
    </source>
</evidence>
<keyword evidence="2 5" id="KW-0812">Transmembrane</keyword>
<evidence type="ECO:0000313" key="7">
    <source>
        <dbReference type="EMBL" id="GEK12691.1"/>
    </source>
</evidence>
<dbReference type="SUPFAM" id="SSF144091">
    <property type="entry name" value="Rhomboid-like"/>
    <property type="match status" value="1"/>
</dbReference>
<keyword evidence="4 5" id="KW-0472">Membrane</keyword>
<dbReference type="Pfam" id="PF01694">
    <property type="entry name" value="Rhomboid"/>
    <property type="match status" value="1"/>
</dbReference>
<feature type="transmembrane region" description="Helical" evidence="5">
    <location>
        <begin position="98"/>
        <end position="114"/>
    </location>
</feature>
<comment type="subcellular location">
    <subcellularLocation>
        <location evidence="1">Membrane</location>
        <topology evidence="1">Multi-pass membrane protein</topology>
    </subcellularLocation>
</comment>
<feature type="transmembrane region" description="Helical" evidence="5">
    <location>
        <begin position="44"/>
        <end position="66"/>
    </location>
</feature>
<dbReference type="NCBIfam" id="TIGR03902">
    <property type="entry name" value="rhom_GG_sort"/>
    <property type="match status" value="1"/>
</dbReference>
<dbReference type="GO" id="GO:0004252">
    <property type="term" value="F:serine-type endopeptidase activity"/>
    <property type="evidence" value="ECO:0007669"/>
    <property type="project" value="InterPro"/>
</dbReference>
<evidence type="ECO:0000256" key="2">
    <source>
        <dbReference type="ARBA" id="ARBA00022692"/>
    </source>
</evidence>
<dbReference type="EMBL" id="BJTZ01000003">
    <property type="protein sequence ID" value="GEK12691.1"/>
    <property type="molecule type" value="Genomic_DNA"/>
</dbReference>